<dbReference type="GO" id="GO:0006352">
    <property type="term" value="P:DNA-templated transcription initiation"/>
    <property type="evidence" value="ECO:0007669"/>
    <property type="project" value="InterPro"/>
</dbReference>
<dbReference type="GO" id="GO:0003677">
    <property type="term" value="F:DNA binding"/>
    <property type="evidence" value="ECO:0007669"/>
    <property type="project" value="UniProtKB-KW"/>
</dbReference>
<dbReference type="AlphaFoldDB" id="A0A7C9TMJ6"/>
<dbReference type="InterPro" id="IPR014284">
    <property type="entry name" value="RNA_pol_sigma-70_dom"/>
</dbReference>
<name>A0A7C9TMJ6_9BURK</name>
<dbReference type="Gene3D" id="1.10.10.10">
    <property type="entry name" value="Winged helix-like DNA-binding domain superfamily/Winged helix DNA-binding domain"/>
    <property type="match status" value="1"/>
</dbReference>
<protein>
    <recommendedName>
        <fullName evidence="6">RNA polymerase sigma factor</fullName>
    </recommendedName>
</protein>
<keyword evidence="2 6" id="KW-0805">Transcription regulation</keyword>
<dbReference type="InterPro" id="IPR036388">
    <property type="entry name" value="WH-like_DNA-bd_sf"/>
</dbReference>
<evidence type="ECO:0000259" key="8">
    <source>
        <dbReference type="Pfam" id="PF08281"/>
    </source>
</evidence>
<dbReference type="GO" id="GO:0016987">
    <property type="term" value="F:sigma factor activity"/>
    <property type="evidence" value="ECO:0007669"/>
    <property type="project" value="UniProtKB-KW"/>
</dbReference>
<keyword evidence="5 6" id="KW-0804">Transcription</keyword>
<evidence type="ECO:0000256" key="3">
    <source>
        <dbReference type="ARBA" id="ARBA00023082"/>
    </source>
</evidence>
<evidence type="ECO:0000259" key="7">
    <source>
        <dbReference type="Pfam" id="PF04542"/>
    </source>
</evidence>
<dbReference type="NCBIfam" id="TIGR02937">
    <property type="entry name" value="sigma70-ECF"/>
    <property type="match status" value="1"/>
</dbReference>
<dbReference type="InterPro" id="IPR013324">
    <property type="entry name" value="RNA_pol_sigma_r3/r4-like"/>
</dbReference>
<feature type="domain" description="RNA polymerase sigma-70 region 2" evidence="7">
    <location>
        <begin position="33"/>
        <end position="99"/>
    </location>
</feature>
<gene>
    <name evidence="9" type="ORF">G3A44_23090</name>
</gene>
<dbReference type="Pfam" id="PF04542">
    <property type="entry name" value="Sigma70_r2"/>
    <property type="match status" value="1"/>
</dbReference>
<evidence type="ECO:0000313" key="10">
    <source>
        <dbReference type="Proteomes" id="UP000484255"/>
    </source>
</evidence>
<evidence type="ECO:0000313" key="9">
    <source>
        <dbReference type="EMBL" id="NDY94081.1"/>
    </source>
</evidence>
<evidence type="ECO:0000256" key="6">
    <source>
        <dbReference type="RuleBase" id="RU000716"/>
    </source>
</evidence>
<evidence type="ECO:0000256" key="5">
    <source>
        <dbReference type="ARBA" id="ARBA00023163"/>
    </source>
</evidence>
<proteinExistence type="inferred from homology"/>
<dbReference type="InterPro" id="IPR000838">
    <property type="entry name" value="RNA_pol_sigma70_ECF_CS"/>
</dbReference>
<dbReference type="InterPro" id="IPR007627">
    <property type="entry name" value="RNA_pol_sigma70_r2"/>
</dbReference>
<dbReference type="InterPro" id="IPR039425">
    <property type="entry name" value="RNA_pol_sigma-70-like"/>
</dbReference>
<comment type="similarity">
    <text evidence="1 6">Belongs to the sigma-70 factor family. ECF subfamily.</text>
</comment>
<organism evidence="9 10">
    <name type="scientific">Ideonella livida</name>
    <dbReference type="NCBI Taxonomy" id="2707176"/>
    <lineage>
        <taxon>Bacteria</taxon>
        <taxon>Pseudomonadati</taxon>
        <taxon>Pseudomonadota</taxon>
        <taxon>Betaproteobacteria</taxon>
        <taxon>Burkholderiales</taxon>
        <taxon>Sphaerotilaceae</taxon>
        <taxon>Ideonella</taxon>
    </lineage>
</organism>
<reference evidence="9 10" key="1">
    <citation type="submission" date="2020-02" db="EMBL/GenBank/DDBJ databases">
        <title>Ideonella bacterium strain TBM-1.</title>
        <authorList>
            <person name="Chen W.-M."/>
        </authorList>
    </citation>
    <scope>NUCLEOTIDE SEQUENCE [LARGE SCALE GENOMIC DNA]</scope>
    <source>
        <strain evidence="9 10">TBM-1</strain>
    </source>
</reference>
<dbReference type="RefSeq" id="WP_163460097.1">
    <property type="nucleotide sequence ID" value="NZ_JAAGOH010000074.1"/>
</dbReference>
<dbReference type="PANTHER" id="PTHR43133:SF62">
    <property type="entry name" value="RNA POLYMERASE SIGMA FACTOR SIGZ"/>
    <property type="match status" value="1"/>
</dbReference>
<evidence type="ECO:0000256" key="2">
    <source>
        <dbReference type="ARBA" id="ARBA00023015"/>
    </source>
</evidence>
<accession>A0A7C9TMJ6</accession>
<dbReference type="Proteomes" id="UP000484255">
    <property type="component" value="Unassembled WGS sequence"/>
</dbReference>
<keyword evidence="4 6" id="KW-0238">DNA-binding</keyword>
<dbReference type="Gene3D" id="1.10.1740.10">
    <property type="match status" value="1"/>
</dbReference>
<dbReference type="EMBL" id="JAAGOH010000074">
    <property type="protein sequence ID" value="NDY94081.1"/>
    <property type="molecule type" value="Genomic_DNA"/>
</dbReference>
<comment type="caution">
    <text evidence="9">The sequence shown here is derived from an EMBL/GenBank/DDBJ whole genome shotgun (WGS) entry which is preliminary data.</text>
</comment>
<evidence type="ECO:0000256" key="1">
    <source>
        <dbReference type="ARBA" id="ARBA00010641"/>
    </source>
</evidence>
<dbReference type="CDD" id="cd06171">
    <property type="entry name" value="Sigma70_r4"/>
    <property type="match status" value="1"/>
</dbReference>
<evidence type="ECO:0000256" key="4">
    <source>
        <dbReference type="ARBA" id="ARBA00023125"/>
    </source>
</evidence>
<keyword evidence="3 6" id="KW-0731">Sigma factor</keyword>
<keyword evidence="10" id="KW-1185">Reference proteome</keyword>
<dbReference type="InterPro" id="IPR013249">
    <property type="entry name" value="RNA_pol_sigma70_r4_t2"/>
</dbReference>
<sequence length="199" mass="22249">MSLTELEPSASARLAAWLDAAARGDRQAFMAVYDATHRHLYGLALRMMGRADAAEDVLQEAFVKVWHHAAQFDPARAQPMTWLIHIVRHQAIDQLRRLRTEAGRTRALDESDLELPDVDGLRPEQALDEGLRRLHLDQCMGGLSPSQRQALALTYFKGWPHQDIAQAMGVPLSTAKSWVRRGLEQLRQCLARLGVGALA</sequence>
<dbReference type="InterPro" id="IPR013325">
    <property type="entry name" value="RNA_pol_sigma_r2"/>
</dbReference>
<dbReference type="SUPFAM" id="SSF88946">
    <property type="entry name" value="Sigma2 domain of RNA polymerase sigma factors"/>
    <property type="match status" value="1"/>
</dbReference>
<dbReference type="PANTHER" id="PTHR43133">
    <property type="entry name" value="RNA POLYMERASE ECF-TYPE SIGMA FACTO"/>
    <property type="match status" value="1"/>
</dbReference>
<dbReference type="SUPFAM" id="SSF88659">
    <property type="entry name" value="Sigma3 and sigma4 domains of RNA polymerase sigma factors"/>
    <property type="match status" value="1"/>
</dbReference>
<dbReference type="Pfam" id="PF08281">
    <property type="entry name" value="Sigma70_r4_2"/>
    <property type="match status" value="1"/>
</dbReference>
<dbReference type="PROSITE" id="PS01063">
    <property type="entry name" value="SIGMA70_ECF"/>
    <property type="match status" value="1"/>
</dbReference>
<feature type="domain" description="RNA polymerase sigma factor 70 region 4 type 2" evidence="8">
    <location>
        <begin position="136"/>
        <end position="186"/>
    </location>
</feature>